<organism evidence="10 11">
    <name type="scientific">Halodesulfovibrio aestuarii</name>
    <dbReference type="NCBI Taxonomy" id="126333"/>
    <lineage>
        <taxon>Bacteria</taxon>
        <taxon>Pseudomonadati</taxon>
        <taxon>Thermodesulfobacteriota</taxon>
        <taxon>Desulfovibrionia</taxon>
        <taxon>Desulfovibrionales</taxon>
        <taxon>Desulfovibrionaceae</taxon>
        <taxon>Halodesulfovibrio</taxon>
    </lineage>
</organism>
<keyword evidence="6 8" id="KW-0808">Transferase</keyword>
<dbReference type="InterPro" id="IPR013785">
    <property type="entry name" value="Aldolase_TIM"/>
</dbReference>
<dbReference type="InterPro" id="IPR006269">
    <property type="entry name" value="KDO8P_synthase"/>
</dbReference>
<dbReference type="NCBIfam" id="NF003543">
    <property type="entry name" value="PRK05198.1"/>
    <property type="match status" value="1"/>
</dbReference>
<comment type="catalytic activity">
    <reaction evidence="7 8">
        <text>D-arabinose 5-phosphate + phosphoenolpyruvate + H2O = 3-deoxy-alpha-D-manno-2-octulosonate-8-phosphate + phosphate</text>
        <dbReference type="Rhea" id="RHEA:14053"/>
        <dbReference type="ChEBI" id="CHEBI:15377"/>
        <dbReference type="ChEBI" id="CHEBI:43474"/>
        <dbReference type="ChEBI" id="CHEBI:57693"/>
        <dbReference type="ChEBI" id="CHEBI:58702"/>
        <dbReference type="ChEBI" id="CHEBI:85985"/>
        <dbReference type="EC" id="2.5.1.55"/>
    </reaction>
</comment>
<dbReference type="NCBIfam" id="TIGR01362">
    <property type="entry name" value="KDO8P_synth"/>
    <property type="match status" value="1"/>
</dbReference>
<keyword evidence="5 8" id="KW-0963">Cytoplasm</keyword>
<evidence type="ECO:0000313" key="10">
    <source>
        <dbReference type="EMBL" id="SHI69969.1"/>
    </source>
</evidence>
<dbReference type="AlphaFoldDB" id="A0A8G2C7S8"/>
<dbReference type="Gene3D" id="3.20.20.70">
    <property type="entry name" value="Aldolase class I"/>
    <property type="match status" value="1"/>
</dbReference>
<comment type="pathway">
    <text evidence="2">Bacterial outer membrane biogenesis; lipopolysaccharide biosynthesis.</text>
</comment>
<dbReference type="UniPathway" id="UPA00357">
    <property type="reaction ID" value="UER00474"/>
</dbReference>
<evidence type="ECO:0000256" key="3">
    <source>
        <dbReference type="ARBA" id="ARBA00004845"/>
    </source>
</evidence>
<dbReference type="GO" id="GO:0008676">
    <property type="term" value="F:3-deoxy-8-phosphooctulonate synthase activity"/>
    <property type="evidence" value="ECO:0007669"/>
    <property type="project" value="UniProtKB-UniRule"/>
</dbReference>
<evidence type="ECO:0000256" key="4">
    <source>
        <dbReference type="ARBA" id="ARBA00010499"/>
    </source>
</evidence>
<feature type="domain" description="DAHP synthetase I/KDSA" evidence="9">
    <location>
        <begin position="17"/>
        <end position="259"/>
    </location>
</feature>
<dbReference type="PANTHER" id="PTHR21057">
    <property type="entry name" value="PHOSPHO-2-DEHYDRO-3-DEOXYHEPTONATE ALDOLASE"/>
    <property type="match status" value="1"/>
</dbReference>
<sequence length="274" mass="29452">MKHIKNGSALYAELTTKPFVFAGPCALESFELALETAYAVKEAAEAVGLKAIFKSSYDKANRTSLSSFRGPGLSKGIEWLARIKEETGLPVVTDIHEPEQAAPVAEVADVMQIPAFLCRQTSLLLAAAATGRVINVKKGQFVAPWDMKPALDKLFSTGNKNILLTERGASFGYNNLVVDFRSFPIMQSYGVPVVFDATHSVQLPGGQGGTSGGDRSFVPRLSRAAVAAGVNGVFIETHPDPDNALCDGPNSWPLAKLPHLLRDLSALWSMKYES</sequence>
<keyword evidence="8" id="KW-0448">Lipopolysaccharide biosynthesis</keyword>
<dbReference type="SUPFAM" id="SSF51569">
    <property type="entry name" value="Aldolase"/>
    <property type="match status" value="1"/>
</dbReference>
<dbReference type="HAMAP" id="MF_00056">
    <property type="entry name" value="KDO8P_synth"/>
    <property type="match status" value="1"/>
</dbReference>
<gene>
    <name evidence="8" type="primary">kdsA</name>
    <name evidence="10" type="ORF">SAMN05660830_00705</name>
</gene>
<dbReference type="InterPro" id="IPR006218">
    <property type="entry name" value="DAHP1/KDSA"/>
</dbReference>
<comment type="subcellular location">
    <subcellularLocation>
        <location evidence="1 8">Cytoplasm</location>
    </subcellularLocation>
</comment>
<dbReference type="GO" id="GO:0005737">
    <property type="term" value="C:cytoplasm"/>
    <property type="evidence" value="ECO:0007669"/>
    <property type="project" value="UniProtKB-SubCell"/>
</dbReference>
<comment type="caution">
    <text evidence="10">The sequence shown here is derived from an EMBL/GenBank/DDBJ whole genome shotgun (WGS) entry which is preliminary data.</text>
</comment>
<evidence type="ECO:0000256" key="8">
    <source>
        <dbReference type="HAMAP-Rule" id="MF_00056"/>
    </source>
</evidence>
<evidence type="ECO:0000256" key="2">
    <source>
        <dbReference type="ARBA" id="ARBA00004756"/>
    </source>
</evidence>
<evidence type="ECO:0000259" key="9">
    <source>
        <dbReference type="Pfam" id="PF00793"/>
    </source>
</evidence>
<dbReference type="GO" id="GO:0019294">
    <property type="term" value="P:keto-3-deoxy-D-manno-octulosonic acid biosynthetic process"/>
    <property type="evidence" value="ECO:0007669"/>
    <property type="project" value="UniProtKB-UniRule"/>
</dbReference>
<accession>A0A8G2C7S8</accession>
<comment type="similarity">
    <text evidence="4 8">Belongs to the KdsA family.</text>
</comment>
<dbReference type="Pfam" id="PF00793">
    <property type="entry name" value="DAHP_synth_1"/>
    <property type="match status" value="1"/>
</dbReference>
<reference evidence="10 11" key="1">
    <citation type="submission" date="2016-11" db="EMBL/GenBank/DDBJ databases">
        <authorList>
            <person name="Varghese N."/>
            <person name="Submissions S."/>
        </authorList>
    </citation>
    <scope>NUCLEOTIDE SEQUENCE [LARGE SCALE GENOMIC DNA]</scope>
    <source>
        <strain evidence="10 11">DSM 17919</strain>
    </source>
</reference>
<proteinExistence type="inferred from homology"/>
<evidence type="ECO:0000256" key="5">
    <source>
        <dbReference type="ARBA" id="ARBA00022490"/>
    </source>
</evidence>
<comment type="pathway">
    <text evidence="3 8">Carbohydrate biosynthesis; 3-deoxy-D-manno-octulosonate biosynthesis; 3-deoxy-D-manno-octulosonate from D-ribulose 5-phosphate: step 2/3.</text>
</comment>
<evidence type="ECO:0000256" key="7">
    <source>
        <dbReference type="ARBA" id="ARBA00049112"/>
    </source>
</evidence>
<protein>
    <recommendedName>
        <fullName evidence="8">2-dehydro-3-deoxyphosphooctonate aldolase</fullName>
        <ecNumber evidence="8">2.5.1.55</ecNumber>
    </recommendedName>
    <alternativeName>
        <fullName evidence="8">3-deoxy-D-manno-octulosonic acid 8-phosphate synthase</fullName>
    </alternativeName>
    <alternativeName>
        <fullName evidence="8">KDO-8-phosphate synthase</fullName>
        <shortName evidence="8">KDO 8-P synthase</shortName>
        <shortName evidence="8">KDOPS</shortName>
    </alternativeName>
    <alternativeName>
        <fullName evidence="8">Phospho-2-dehydro-3-deoxyoctonate aldolase</fullName>
    </alternativeName>
</protein>
<evidence type="ECO:0000313" key="11">
    <source>
        <dbReference type="Proteomes" id="UP000184001"/>
    </source>
</evidence>
<evidence type="ECO:0000256" key="6">
    <source>
        <dbReference type="ARBA" id="ARBA00022679"/>
    </source>
</evidence>
<name>A0A8G2C7S8_9BACT</name>
<dbReference type="EMBL" id="FQZR01000002">
    <property type="protein sequence ID" value="SHI69969.1"/>
    <property type="molecule type" value="Genomic_DNA"/>
</dbReference>
<dbReference type="UniPathway" id="UPA00030"/>
<dbReference type="EC" id="2.5.1.55" evidence="8"/>
<evidence type="ECO:0000256" key="1">
    <source>
        <dbReference type="ARBA" id="ARBA00004496"/>
    </source>
</evidence>
<dbReference type="Proteomes" id="UP000184001">
    <property type="component" value="Unassembled WGS sequence"/>
</dbReference>
<dbReference type="RefSeq" id="WP_020001830.1">
    <property type="nucleotide sequence ID" value="NZ_CP192219.1"/>
</dbReference>